<keyword evidence="7 10" id="KW-0472">Membrane</keyword>
<feature type="compositionally biased region" description="Polar residues" evidence="9">
    <location>
        <begin position="521"/>
        <end position="530"/>
    </location>
</feature>
<keyword evidence="5 10" id="KW-0812">Transmembrane</keyword>
<evidence type="ECO:0000256" key="4">
    <source>
        <dbReference type="ARBA" id="ARBA00022679"/>
    </source>
</evidence>
<dbReference type="EMBL" id="JBHTAI010000001">
    <property type="protein sequence ID" value="MFC7146946.1"/>
    <property type="molecule type" value="Genomic_DNA"/>
</dbReference>
<sequence>MPGLDGLRALSVLAVIAYHLDLGWAPGGLLGVGVFFVLSGYLITDQLLSEWRRSRRIDLAGFWIRRARRLLPAMLLMLACTALWLLLFDRSRLTELQGDFVSAALYFHNWWLIFHEVSYFESFGPPSPIGHLWSLAIEEQFYLLWPPLLILGVRVARRRGGLIALLLAGALVSAAAMALLYVPGLDPSRVYYGTDTRVFALLIGAALAAAWPSDGAGERIPRRFRTYLDAAGAISLAAIVWMIATTGEYDGFLYEGGLALLSVLSALTIAALTLPSGLLAFAFGSKPLKWIGVRSYSLYIWHYPVIALTSPSIDTGGPEPVRVVLQLAASFVLASLSWKYVEEPIRRGALREWRKRLRTSPESRRKASAGIALCAVCLLAVSFNGAILKSAATMPVYADGETASEHPSPERPPEATGGKTPAAENTEAFETSRPLEQPRASESAEPSNQPDSGEAEATKPPKPTDKPDGSKPGASESSQTPEQSGALAPPESPNQPDSGETEATKPPKPTDKPGGSKAETSESPEPSKQPDTGKGEASKPPKQTDKPDRGQTPPPKPVQGAGKGITAIGDSVLLDAAPYLEKLLPGIFVDGKIGRQMTHAQEVVEAMIASGSLGDRIVIELGTNGSFNSKQLVKLIETIGDERDIWLVNVRVPRKWQDNVNSALKKAAGEYDNVKLVDWYSASKGQDDFFYKDGVHLKNQGAEFYASLLAKELSA</sequence>
<feature type="compositionally biased region" description="Basic and acidic residues" evidence="9">
    <location>
        <begin position="531"/>
        <end position="549"/>
    </location>
</feature>
<comment type="similarity">
    <text evidence="2">Belongs to the acyltransferase 3 family.</text>
</comment>
<dbReference type="Pfam" id="PF01757">
    <property type="entry name" value="Acyl_transf_3"/>
    <property type="match status" value="1"/>
</dbReference>
<dbReference type="Gene3D" id="3.40.50.1110">
    <property type="entry name" value="SGNH hydrolase"/>
    <property type="match status" value="1"/>
</dbReference>
<dbReference type="InterPro" id="IPR050879">
    <property type="entry name" value="Acyltransferase_3"/>
</dbReference>
<feature type="compositionally biased region" description="Basic and acidic residues" evidence="9">
    <location>
        <begin position="403"/>
        <end position="413"/>
    </location>
</feature>
<keyword evidence="3" id="KW-1003">Cell membrane</keyword>
<feature type="region of interest" description="Disordered" evidence="9">
    <location>
        <begin position="400"/>
        <end position="564"/>
    </location>
</feature>
<dbReference type="PANTHER" id="PTHR23028">
    <property type="entry name" value="ACETYLTRANSFERASE"/>
    <property type="match status" value="1"/>
</dbReference>
<feature type="transmembrane region" description="Helical" evidence="10">
    <location>
        <begin position="163"/>
        <end position="184"/>
    </location>
</feature>
<feature type="transmembrane region" description="Helical" evidence="10">
    <location>
        <begin position="367"/>
        <end position="388"/>
    </location>
</feature>
<evidence type="ECO:0000256" key="10">
    <source>
        <dbReference type="SAM" id="Phobius"/>
    </source>
</evidence>
<evidence type="ECO:0000256" key="5">
    <source>
        <dbReference type="ARBA" id="ARBA00022692"/>
    </source>
</evidence>
<dbReference type="Proteomes" id="UP001596378">
    <property type="component" value="Unassembled WGS sequence"/>
</dbReference>
<reference evidence="13" key="1">
    <citation type="journal article" date="2019" name="Int. J. Syst. Evol. Microbiol.">
        <title>The Global Catalogue of Microorganisms (GCM) 10K type strain sequencing project: providing services to taxonomists for standard genome sequencing and annotation.</title>
        <authorList>
            <consortium name="The Broad Institute Genomics Platform"/>
            <consortium name="The Broad Institute Genome Sequencing Center for Infectious Disease"/>
            <person name="Wu L."/>
            <person name="Ma J."/>
        </authorList>
    </citation>
    <scope>NUCLEOTIDE SEQUENCE [LARGE SCALE GENOMIC DNA]</scope>
    <source>
        <strain evidence="13">KCTC 12907</strain>
    </source>
</reference>
<evidence type="ECO:0000256" key="8">
    <source>
        <dbReference type="ARBA" id="ARBA00023315"/>
    </source>
</evidence>
<protein>
    <submittedName>
        <fullName evidence="12">Acyltransferase family protein</fullName>
    </submittedName>
</protein>
<evidence type="ECO:0000256" key="1">
    <source>
        <dbReference type="ARBA" id="ARBA00004651"/>
    </source>
</evidence>
<comment type="caution">
    <text evidence="12">The sequence shown here is derived from an EMBL/GenBank/DDBJ whole genome shotgun (WGS) entry which is preliminary data.</text>
</comment>
<feature type="domain" description="Acyltransferase 3" evidence="11">
    <location>
        <begin position="2"/>
        <end position="335"/>
    </location>
</feature>
<proteinExistence type="inferred from homology"/>
<feature type="transmembrane region" description="Helical" evidence="10">
    <location>
        <begin position="28"/>
        <end position="48"/>
    </location>
</feature>
<accession>A0ABW2F177</accession>
<evidence type="ECO:0000313" key="12">
    <source>
        <dbReference type="EMBL" id="MFC7146946.1"/>
    </source>
</evidence>
<dbReference type="PANTHER" id="PTHR23028:SF53">
    <property type="entry name" value="ACYL_TRANSF_3 DOMAIN-CONTAINING PROTEIN"/>
    <property type="match status" value="1"/>
</dbReference>
<name>A0ABW2F177_9BACL</name>
<evidence type="ECO:0000259" key="11">
    <source>
        <dbReference type="Pfam" id="PF01757"/>
    </source>
</evidence>
<evidence type="ECO:0000313" key="13">
    <source>
        <dbReference type="Proteomes" id="UP001596378"/>
    </source>
</evidence>
<gene>
    <name evidence="12" type="ORF">ACFQMJ_00250</name>
</gene>
<dbReference type="GO" id="GO:0016746">
    <property type="term" value="F:acyltransferase activity"/>
    <property type="evidence" value="ECO:0007669"/>
    <property type="project" value="UniProtKB-KW"/>
</dbReference>
<feature type="transmembrane region" description="Helical" evidence="10">
    <location>
        <begin position="256"/>
        <end position="284"/>
    </location>
</feature>
<keyword evidence="8 12" id="KW-0012">Acyltransferase</keyword>
<evidence type="ECO:0000256" key="3">
    <source>
        <dbReference type="ARBA" id="ARBA00022475"/>
    </source>
</evidence>
<dbReference type="SUPFAM" id="SSF52266">
    <property type="entry name" value="SGNH hydrolase"/>
    <property type="match status" value="1"/>
</dbReference>
<keyword evidence="4" id="KW-0808">Transferase</keyword>
<evidence type="ECO:0000256" key="2">
    <source>
        <dbReference type="ARBA" id="ARBA00007400"/>
    </source>
</evidence>
<feature type="transmembrane region" description="Helical" evidence="10">
    <location>
        <begin position="140"/>
        <end position="156"/>
    </location>
</feature>
<organism evidence="12 13">
    <name type="scientific">Cohnella cellulosilytica</name>
    <dbReference type="NCBI Taxonomy" id="986710"/>
    <lineage>
        <taxon>Bacteria</taxon>
        <taxon>Bacillati</taxon>
        <taxon>Bacillota</taxon>
        <taxon>Bacilli</taxon>
        <taxon>Bacillales</taxon>
        <taxon>Paenibacillaceae</taxon>
        <taxon>Cohnella</taxon>
    </lineage>
</organism>
<evidence type="ECO:0000256" key="9">
    <source>
        <dbReference type="SAM" id="MobiDB-lite"/>
    </source>
</evidence>
<evidence type="ECO:0000256" key="7">
    <source>
        <dbReference type="ARBA" id="ARBA00023136"/>
    </source>
</evidence>
<feature type="transmembrane region" description="Helical" evidence="10">
    <location>
        <begin position="69"/>
        <end position="87"/>
    </location>
</feature>
<dbReference type="InterPro" id="IPR002656">
    <property type="entry name" value="Acyl_transf_3_dom"/>
</dbReference>
<dbReference type="InterPro" id="IPR036514">
    <property type="entry name" value="SGNH_hydro_sf"/>
</dbReference>
<evidence type="ECO:0000256" key="6">
    <source>
        <dbReference type="ARBA" id="ARBA00022989"/>
    </source>
</evidence>
<feature type="compositionally biased region" description="Basic and acidic residues" evidence="9">
    <location>
        <begin position="456"/>
        <end position="469"/>
    </location>
</feature>
<keyword evidence="6 10" id="KW-1133">Transmembrane helix</keyword>
<comment type="subcellular location">
    <subcellularLocation>
        <location evidence="1">Cell membrane</location>
        <topology evidence="1">Multi-pass membrane protein</topology>
    </subcellularLocation>
</comment>
<feature type="transmembrane region" description="Helical" evidence="10">
    <location>
        <begin position="196"/>
        <end position="214"/>
    </location>
</feature>
<feature type="transmembrane region" description="Helical" evidence="10">
    <location>
        <begin position="226"/>
        <end position="244"/>
    </location>
</feature>
<dbReference type="CDD" id="cd01840">
    <property type="entry name" value="SGNH_hydrolase_yrhL_like"/>
    <property type="match status" value="1"/>
</dbReference>
<feature type="compositionally biased region" description="Basic and acidic residues" evidence="9">
    <location>
        <begin position="502"/>
        <end position="511"/>
    </location>
</feature>
<keyword evidence="13" id="KW-1185">Reference proteome</keyword>